<keyword evidence="3" id="KW-1133">Transmembrane helix</keyword>
<keyword evidence="2" id="KW-1015">Disulfide bond</keyword>
<feature type="domain" description="Ig-like" evidence="4">
    <location>
        <begin position="123"/>
        <end position="205"/>
    </location>
</feature>
<proteinExistence type="predicted"/>
<evidence type="ECO:0000313" key="5">
    <source>
        <dbReference type="Ensembl" id="ENSXETP00000106887"/>
    </source>
</evidence>
<dbReference type="PANTHER" id="PTHR11481:SF64">
    <property type="entry name" value="FC RECEPTOR-LIKE PROTEIN 4"/>
    <property type="match status" value="1"/>
</dbReference>
<dbReference type="Ensembl" id="ENSXETT00000120313">
    <property type="protein sequence ID" value="ENSXETP00000106887"/>
    <property type="gene ID" value="ENSXETG00000047912"/>
</dbReference>
<dbReference type="GeneTree" id="ENSGT01050000244808"/>
<reference evidence="5" key="1">
    <citation type="journal article" date="2010" name="Science">
        <title>The genome of the Western clawed frog Xenopus tropicalis.</title>
        <authorList>
            <person name="Hellsten U."/>
            <person name="Harland R.M."/>
            <person name="Gilchrist M.J."/>
            <person name="Hendrix D."/>
            <person name="Jurka J."/>
            <person name="Kapitonov V."/>
            <person name="Ovcharenko I."/>
            <person name="Putnam N.H."/>
            <person name="Shu S."/>
            <person name="Taher L."/>
            <person name="Blitz I.L."/>
            <person name="Blumberg B."/>
            <person name="Dichmann D.S."/>
            <person name="Dubchak I."/>
            <person name="Amaya E."/>
            <person name="Detter J.C."/>
            <person name="Fletcher R."/>
            <person name="Gerhard D.S."/>
            <person name="Goodstein D."/>
            <person name="Graves T."/>
            <person name="Grigoriev I.V."/>
            <person name="Grimwood J."/>
            <person name="Kawashima T."/>
            <person name="Lindquist E."/>
            <person name="Lucas S.M."/>
            <person name="Mead P.E."/>
            <person name="Mitros T."/>
            <person name="Ogino H."/>
            <person name="Ohta Y."/>
            <person name="Poliakov A.V."/>
            <person name="Pollet N."/>
            <person name="Robert J."/>
            <person name="Salamov A."/>
            <person name="Sater A.K."/>
            <person name="Schmutz J."/>
            <person name="Terry A."/>
            <person name="Vize P.D."/>
            <person name="Warren W.C."/>
            <person name="Wells D."/>
            <person name="Wills A."/>
            <person name="Wilson R.K."/>
            <person name="Zimmerman L.B."/>
            <person name="Zorn A.M."/>
            <person name="Grainger R."/>
            <person name="Grammer T."/>
            <person name="Khokha M.K."/>
            <person name="Richardson P.M."/>
            <person name="Rokhsar D.S."/>
        </authorList>
    </citation>
    <scope>NUCLEOTIDE SEQUENCE [LARGE SCALE GENOMIC DNA]</scope>
    <source>
        <strain evidence="5">Nigerian</strain>
    </source>
</reference>
<organism evidence="5">
    <name type="scientific">Xenopus tropicalis</name>
    <name type="common">Western clawed frog</name>
    <name type="synonym">Silurana tropicalis</name>
    <dbReference type="NCBI Taxonomy" id="8364"/>
    <lineage>
        <taxon>Eukaryota</taxon>
        <taxon>Metazoa</taxon>
        <taxon>Chordata</taxon>
        <taxon>Craniata</taxon>
        <taxon>Vertebrata</taxon>
        <taxon>Euteleostomi</taxon>
        <taxon>Amphibia</taxon>
        <taxon>Batrachia</taxon>
        <taxon>Anura</taxon>
        <taxon>Pipoidea</taxon>
        <taxon>Pipidae</taxon>
        <taxon>Xenopodinae</taxon>
        <taxon>Xenopus</taxon>
        <taxon>Silurana</taxon>
    </lineage>
</organism>
<dbReference type="PROSITE" id="PS50835">
    <property type="entry name" value="IG_LIKE"/>
    <property type="match status" value="2"/>
</dbReference>
<sequence length="278" mass="31020">MVTWGGTRDIRVNICVLQCPFCILGQFSDPTLSVSPYQPTEGDEITLVCSMRSEFNRITSRMMFAFSKNGRVVQELGSKYIYRIPSVTPKDSGYYTCDVTPETQNGTRRASAYVNVLELFSNPQIKVSPYPVAEGANMTLICSSDSLNGSAPLQFAFLRNGQEVKEFSSYEKYQIYKTQRDDSGYYSCEVRTIDGKVKKVSQTLIIHVQAFGGKNDSEEETLHADSQYIHQKHFLAFIISAAVSGILLIIVAALLFKYRQKCSALFTGQHSPPPPPGK</sequence>
<dbReference type="InterPro" id="IPR036179">
    <property type="entry name" value="Ig-like_dom_sf"/>
</dbReference>
<dbReference type="SUPFAM" id="SSF48726">
    <property type="entry name" value="Immunoglobulin"/>
    <property type="match status" value="2"/>
</dbReference>
<name>A0A803JG47_XENTR</name>
<keyword evidence="1" id="KW-0732">Signal</keyword>
<dbReference type="SMART" id="SM00409">
    <property type="entry name" value="IG"/>
    <property type="match status" value="2"/>
</dbReference>
<dbReference type="PANTHER" id="PTHR11481">
    <property type="entry name" value="IMMUNOGLOBULIN FC RECEPTOR"/>
    <property type="match status" value="1"/>
</dbReference>
<feature type="transmembrane region" description="Helical" evidence="3">
    <location>
        <begin position="234"/>
        <end position="256"/>
    </location>
</feature>
<evidence type="ECO:0000256" key="1">
    <source>
        <dbReference type="ARBA" id="ARBA00022729"/>
    </source>
</evidence>
<dbReference type="InterPro" id="IPR013783">
    <property type="entry name" value="Ig-like_fold"/>
</dbReference>
<keyword evidence="3" id="KW-0812">Transmembrane</keyword>
<reference evidence="5" key="2">
    <citation type="submission" date="2021-03" db="UniProtKB">
        <authorList>
            <consortium name="Ensembl"/>
        </authorList>
    </citation>
    <scope>IDENTIFICATION</scope>
</reference>
<dbReference type="Gene3D" id="2.60.40.10">
    <property type="entry name" value="Immunoglobulins"/>
    <property type="match status" value="2"/>
</dbReference>
<evidence type="ECO:0000259" key="4">
    <source>
        <dbReference type="PROSITE" id="PS50835"/>
    </source>
</evidence>
<protein>
    <recommendedName>
        <fullName evidence="4">Ig-like domain-containing protein</fullName>
    </recommendedName>
</protein>
<dbReference type="Pfam" id="PF13895">
    <property type="entry name" value="Ig_2"/>
    <property type="match status" value="2"/>
</dbReference>
<dbReference type="InParanoid" id="A0A803JG47"/>
<evidence type="ECO:0000256" key="3">
    <source>
        <dbReference type="SAM" id="Phobius"/>
    </source>
</evidence>
<dbReference type="AlphaFoldDB" id="A0A803JG47"/>
<feature type="domain" description="Ig-like" evidence="4">
    <location>
        <begin position="30"/>
        <end position="115"/>
    </location>
</feature>
<evidence type="ECO:0000256" key="2">
    <source>
        <dbReference type="ARBA" id="ARBA00023157"/>
    </source>
</evidence>
<keyword evidence="3" id="KW-0472">Membrane</keyword>
<accession>A0A803JG47</accession>
<dbReference type="InterPro" id="IPR007110">
    <property type="entry name" value="Ig-like_dom"/>
</dbReference>
<dbReference type="InterPro" id="IPR003599">
    <property type="entry name" value="Ig_sub"/>
</dbReference>
<dbReference type="InterPro" id="IPR050488">
    <property type="entry name" value="Ig_Fc_receptor"/>
</dbReference>